<keyword evidence="2" id="KW-1185">Reference proteome</keyword>
<name>A0A2T7GBR2_9RHOB</name>
<comment type="caution">
    <text evidence="1">The sequence shown here is derived from an EMBL/GenBank/DDBJ whole genome shotgun (WGS) entry which is preliminary data.</text>
</comment>
<evidence type="ECO:0000313" key="2">
    <source>
        <dbReference type="Proteomes" id="UP000244446"/>
    </source>
</evidence>
<proteinExistence type="predicted"/>
<accession>A0A2T7GBR2</accession>
<protein>
    <submittedName>
        <fullName evidence="1">Uncharacterized protein</fullName>
    </submittedName>
</protein>
<dbReference type="AlphaFoldDB" id="A0A2T7GBR2"/>
<dbReference type="EMBL" id="QCYH01000001">
    <property type="protein sequence ID" value="PVA11870.1"/>
    <property type="molecule type" value="Genomic_DNA"/>
</dbReference>
<gene>
    <name evidence="1" type="ORF">DC366_02740</name>
</gene>
<dbReference type="Proteomes" id="UP000244446">
    <property type="component" value="Unassembled WGS sequence"/>
</dbReference>
<sequence>MIAALCAALALTACGKAGERVRFDGNYYPAKLSQSGERREDFVVTVSDAAQGINGAREAGRFEGTTYCVETYGDSSINWQPGYGPEDGRALTGNGSLLLRGSCVIW</sequence>
<organism evidence="1 2">
    <name type="scientific">Pelagivirga sediminicola</name>
    <dbReference type="NCBI Taxonomy" id="2170575"/>
    <lineage>
        <taxon>Bacteria</taxon>
        <taxon>Pseudomonadati</taxon>
        <taxon>Pseudomonadota</taxon>
        <taxon>Alphaproteobacteria</taxon>
        <taxon>Rhodobacterales</taxon>
        <taxon>Paracoccaceae</taxon>
        <taxon>Pelagivirga</taxon>
    </lineage>
</organism>
<reference evidence="1 2" key="1">
    <citation type="submission" date="2018-04" db="EMBL/GenBank/DDBJ databases">
        <title>Pelagivirga bohaiensis gen. nov., sp. nov., a bacterium isolated from the Bohai Sea.</title>
        <authorList>
            <person name="Ji X."/>
        </authorList>
    </citation>
    <scope>NUCLEOTIDE SEQUENCE [LARGE SCALE GENOMIC DNA]</scope>
    <source>
        <strain evidence="1 2">BH-SD19</strain>
    </source>
</reference>
<evidence type="ECO:0000313" key="1">
    <source>
        <dbReference type="EMBL" id="PVA11870.1"/>
    </source>
</evidence>